<organism evidence="2 3">
    <name type="scientific">Rubroshorea leprosula</name>
    <dbReference type="NCBI Taxonomy" id="152421"/>
    <lineage>
        <taxon>Eukaryota</taxon>
        <taxon>Viridiplantae</taxon>
        <taxon>Streptophyta</taxon>
        <taxon>Embryophyta</taxon>
        <taxon>Tracheophyta</taxon>
        <taxon>Spermatophyta</taxon>
        <taxon>Magnoliopsida</taxon>
        <taxon>eudicotyledons</taxon>
        <taxon>Gunneridae</taxon>
        <taxon>Pentapetalae</taxon>
        <taxon>rosids</taxon>
        <taxon>malvids</taxon>
        <taxon>Malvales</taxon>
        <taxon>Dipterocarpaceae</taxon>
        <taxon>Rubroshorea</taxon>
    </lineage>
</organism>
<proteinExistence type="predicted"/>
<keyword evidence="3" id="KW-1185">Reference proteome</keyword>
<evidence type="ECO:0000313" key="3">
    <source>
        <dbReference type="Proteomes" id="UP001054252"/>
    </source>
</evidence>
<accession>A0AAV5KJK8</accession>
<feature type="compositionally biased region" description="Basic and acidic residues" evidence="1">
    <location>
        <begin position="16"/>
        <end position="44"/>
    </location>
</feature>
<feature type="compositionally biased region" description="Basic residues" evidence="1">
    <location>
        <begin position="180"/>
        <end position="194"/>
    </location>
</feature>
<gene>
    <name evidence="2" type="ORF">SLEP1_g34362</name>
</gene>
<feature type="region of interest" description="Disordered" evidence="1">
    <location>
        <begin position="15"/>
        <end position="45"/>
    </location>
</feature>
<dbReference type="EMBL" id="BPVZ01000066">
    <property type="protein sequence ID" value="GKV24795.1"/>
    <property type="molecule type" value="Genomic_DNA"/>
</dbReference>
<feature type="compositionally biased region" description="Basic and acidic residues" evidence="1">
    <location>
        <begin position="168"/>
        <end position="179"/>
    </location>
</feature>
<dbReference type="Proteomes" id="UP001054252">
    <property type="component" value="Unassembled WGS sequence"/>
</dbReference>
<reference evidence="2 3" key="1">
    <citation type="journal article" date="2021" name="Commun. Biol.">
        <title>The genome of Shorea leprosula (Dipterocarpaceae) highlights the ecological relevance of drought in aseasonal tropical rainforests.</title>
        <authorList>
            <person name="Ng K.K.S."/>
            <person name="Kobayashi M.J."/>
            <person name="Fawcett J.A."/>
            <person name="Hatakeyama M."/>
            <person name="Paape T."/>
            <person name="Ng C.H."/>
            <person name="Ang C.C."/>
            <person name="Tnah L.H."/>
            <person name="Lee C.T."/>
            <person name="Nishiyama T."/>
            <person name="Sese J."/>
            <person name="O'Brien M.J."/>
            <person name="Copetti D."/>
            <person name="Mohd Noor M.I."/>
            <person name="Ong R.C."/>
            <person name="Putra M."/>
            <person name="Sireger I.Z."/>
            <person name="Indrioko S."/>
            <person name="Kosugi Y."/>
            <person name="Izuno A."/>
            <person name="Isagi Y."/>
            <person name="Lee S.L."/>
            <person name="Shimizu K.K."/>
        </authorList>
    </citation>
    <scope>NUCLEOTIDE SEQUENCE [LARGE SCALE GENOMIC DNA]</scope>
    <source>
        <strain evidence="2">214</strain>
    </source>
</reference>
<name>A0AAV5KJK8_9ROSI</name>
<comment type="caution">
    <text evidence="2">The sequence shown here is derived from an EMBL/GenBank/DDBJ whole genome shotgun (WGS) entry which is preliminary data.</text>
</comment>
<evidence type="ECO:0000256" key="1">
    <source>
        <dbReference type="SAM" id="MobiDB-lite"/>
    </source>
</evidence>
<sequence>MGSVFISSFEEEAEFELEKTSNDVRQSKKADKRSHSQIEEKDSIEMVADSINVDEYLNDAGDREDVGECNSDSNAKIQATTDPIKDSKAIGLELRAKPIREEVGQMHLTTKEMDITAWANEERSSNMQSGNKMRLVSAVEKGATCRQKGSTKGTSTMENSRLFLARLGSDEGREKEGRGKKEKREKKRTRKRTKLCNSGKKVLEFVPCATNPVAGGSVGDSGVAVENGENFIKRLKEMESRDKKATEEENSRKTAKAQKGEREQLAKEEIKARRDAFLDLWKNLKHKERMMQQKSRKTWLLNGDANTMFFHNCVKGRWKRSEMNSIYVQGTQIVEVSKMKEEISSYFESMFKEKQGERPKLDGICFKQIYVEDNSSLIKPFNVEEIKAAVEDCDSLKAPGPDGFNFRFVKSEWRCGRRLVRKNVLGAMLQKRNVSIQVPGDSHWGKLQKTCFLETIVGPLLMKIIHLEGAVEKKRLPRGDSRGSRQKAWKASLRQSLRGFCASDGRSKGSHWGHFNRKQSGQARQ</sequence>
<feature type="compositionally biased region" description="Basic residues" evidence="1">
    <location>
        <begin position="508"/>
        <end position="517"/>
    </location>
</feature>
<feature type="region of interest" description="Disordered" evidence="1">
    <location>
        <begin position="236"/>
        <end position="266"/>
    </location>
</feature>
<protein>
    <recommendedName>
        <fullName evidence="4">Reverse transcriptase</fullName>
    </recommendedName>
</protein>
<feature type="compositionally biased region" description="Polar residues" evidence="1">
    <location>
        <begin position="70"/>
        <end position="81"/>
    </location>
</feature>
<feature type="region of interest" description="Disordered" evidence="1">
    <location>
        <begin position="166"/>
        <end position="194"/>
    </location>
</feature>
<evidence type="ECO:0000313" key="2">
    <source>
        <dbReference type="EMBL" id="GKV24795.1"/>
    </source>
</evidence>
<dbReference type="AlphaFoldDB" id="A0AAV5KJK8"/>
<evidence type="ECO:0008006" key="4">
    <source>
        <dbReference type="Google" id="ProtNLM"/>
    </source>
</evidence>
<feature type="region of interest" description="Disordered" evidence="1">
    <location>
        <begin position="501"/>
        <end position="525"/>
    </location>
</feature>
<feature type="region of interest" description="Disordered" evidence="1">
    <location>
        <begin position="59"/>
        <end position="81"/>
    </location>
</feature>